<keyword evidence="2" id="KW-1185">Reference proteome</keyword>
<reference evidence="1 2" key="1">
    <citation type="submission" date="2019-06" db="EMBL/GenBank/DDBJ databases">
        <title>Rhizobium sp. CL12 isolated from roots of soybean.</title>
        <authorList>
            <person name="Wang C."/>
        </authorList>
    </citation>
    <scope>NUCLEOTIDE SEQUENCE [LARGE SCALE GENOMIC DNA]</scope>
    <source>
        <strain evidence="1 2">CL12</strain>
    </source>
</reference>
<dbReference type="EMBL" id="VFYP01000007">
    <property type="protein sequence ID" value="TPP04606.1"/>
    <property type="molecule type" value="Genomic_DNA"/>
</dbReference>
<dbReference type="AlphaFoldDB" id="A0A504U3J6"/>
<accession>A0A504U3J6</accession>
<organism evidence="1 2">
    <name type="scientific">Rhizobium glycinendophyticum</name>
    <dbReference type="NCBI Taxonomy" id="2589807"/>
    <lineage>
        <taxon>Bacteria</taxon>
        <taxon>Pseudomonadati</taxon>
        <taxon>Pseudomonadota</taxon>
        <taxon>Alphaproteobacteria</taxon>
        <taxon>Hyphomicrobiales</taxon>
        <taxon>Rhizobiaceae</taxon>
        <taxon>Rhizobium/Agrobacterium group</taxon>
        <taxon>Rhizobium</taxon>
    </lineage>
</organism>
<gene>
    <name evidence="1" type="ORF">FJQ55_22085</name>
</gene>
<dbReference type="RefSeq" id="WP_140832108.1">
    <property type="nucleotide sequence ID" value="NZ_VFYP01000007.1"/>
</dbReference>
<evidence type="ECO:0000313" key="1">
    <source>
        <dbReference type="EMBL" id="TPP04606.1"/>
    </source>
</evidence>
<comment type="caution">
    <text evidence="1">The sequence shown here is derived from an EMBL/GenBank/DDBJ whole genome shotgun (WGS) entry which is preliminary data.</text>
</comment>
<sequence>MDALRARLTDQAYEEAIRHCTTSILPMHIGERLINKIFGRNLQSHAAGLLAVLHCKAELGLGQRPTLTRIQEEMGSSRTLSAFFALLKFAGYIEATPGDDDRRKKVLTAGEPLLDGLKTWLSHHMSCAEVAGLLSDGYAERLRNDKDFAIGFIASSKPVLERTREALTRPGAWPWFDDFDCGDRIALALLRSHYAGADLDGDRWFTLESRELSGQLGISHSHLRNVVNAAEVEGYLLQDRQSHRVSLTPRMLADVRSFHLAFWGWIAEAVDQVAARTRHSA</sequence>
<proteinExistence type="predicted"/>
<dbReference type="Proteomes" id="UP000316429">
    <property type="component" value="Unassembled WGS sequence"/>
</dbReference>
<dbReference type="OrthoDB" id="7594252at2"/>
<name>A0A504U3J6_9HYPH</name>
<protein>
    <submittedName>
        <fullName evidence="1">Uncharacterized protein</fullName>
    </submittedName>
</protein>
<evidence type="ECO:0000313" key="2">
    <source>
        <dbReference type="Proteomes" id="UP000316429"/>
    </source>
</evidence>